<organism evidence="3 4">
    <name type="scientific">Flavobacterium celericrescens</name>
    <dbReference type="NCBI Taxonomy" id="2709780"/>
    <lineage>
        <taxon>Bacteria</taxon>
        <taxon>Pseudomonadati</taxon>
        <taxon>Bacteroidota</taxon>
        <taxon>Flavobacteriia</taxon>
        <taxon>Flavobacteriales</taxon>
        <taxon>Flavobacteriaceae</taxon>
        <taxon>Flavobacterium</taxon>
    </lineage>
</organism>
<dbReference type="Proteomes" id="UP000761423">
    <property type="component" value="Unassembled WGS sequence"/>
</dbReference>
<evidence type="ECO:0000313" key="4">
    <source>
        <dbReference type="Proteomes" id="UP000761423"/>
    </source>
</evidence>
<gene>
    <name evidence="3" type="ORF">G4L40_04885</name>
</gene>
<keyword evidence="2" id="KW-0732">Signal</keyword>
<name>A0ABX0IBN5_9FLAO</name>
<reference evidence="3 4" key="1">
    <citation type="submission" date="2020-02" db="EMBL/GenBank/DDBJ databases">
        <authorList>
            <person name="Chen W.-M."/>
        </authorList>
    </citation>
    <scope>NUCLEOTIDE SEQUENCE [LARGE SCALE GENOMIC DNA]</scope>
    <source>
        <strain evidence="3 4">TWA-26</strain>
    </source>
</reference>
<comment type="caution">
    <text evidence="3">The sequence shown here is derived from an EMBL/GenBank/DDBJ whole genome shotgun (WGS) entry which is preliminary data.</text>
</comment>
<protein>
    <submittedName>
        <fullName evidence="3">Uncharacterized protein</fullName>
    </submittedName>
</protein>
<accession>A0ABX0IBN5</accession>
<sequence length="345" mass="40082">MKNISFLLVCFLLTANNLFSQDFKTPVEYLNYISKEEDAISKNMWKYTKTIAHSKSARKIDATRKNLVKSIQLAKANIAKLKNGYKGDTEYKDQVINYLSVSEIIINEDYSKIVDMQEVAEQSYDFMEAYIMTRDLVNARMDKEHEVVVAGQKKFAEKYNITLTEGDSELGKKMKLSNEVFSYHTELFLVFFKCNITDIMLLKAVEQKDIAGIQQNASSLLLYADEGLQKLTQMQPFKKDATLLESTKKSLEMYKKVANEYAPEVINFLLFNTKFEETKTSLERKSDKDRTKEEIDNFNQMVKDINKKVNDYNKMNTKFNQDKNNMINQWNASGDQFISRHVPND</sequence>
<keyword evidence="4" id="KW-1185">Reference proteome</keyword>
<dbReference type="RefSeq" id="WP_166236042.1">
    <property type="nucleotide sequence ID" value="NZ_JAAJBV010000003.1"/>
</dbReference>
<evidence type="ECO:0000256" key="1">
    <source>
        <dbReference type="SAM" id="Coils"/>
    </source>
</evidence>
<feature type="chain" id="PRO_5045499921" evidence="2">
    <location>
        <begin position="21"/>
        <end position="345"/>
    </location>
</feature>
<dbReference type="EMBL" id="JAAJBV010000003">
    <property type="protein sequence ID" value="NHM04037.1"/>
    <property type="molecule type" value="Genomic_DNA"/>
</dbReference>
<keyword evidence="1" id="KW-0175">Coiled coil</keyword>
<evidence type="ECO:0000313" key="3">
    <source>
        <dbReference type="EMBL" id="NHM04037.1"/>
    </source>
</evidence>
<proteinExistence type="predicted"/>
<feature type="coiled-coil region" evidence="1">
    <location>
        <begin position="288"/>
        <end position="315"/>
    </location>
</feature>
<evidence type="ECO:0000256" key="2">
    <source>
        <dbReference type="SAM" id="SignalP"/>
    </source>
</evidence>
<feature type="signal peptide" evidence="2">
    <location>
        <begin position="1"/>
        <end position="20"/>
    </location>
</feature>